<dbReference type="EMBL" id="JASBWT010000010">
    <property type="protein sequence ID" value="KAJ9101178.1"/>
    <property type="molecule type" value="Genomic_DNA"/>
</dbReference>
<evidence type="ECO:0000313" key="2">
    <source>
        <dbReference type="Proteomes" id="UP001227268"/>
    </source>
</evidence>
<keyword evidence="2" id="KW-1185">Reference proteome</keyword>
<evidence type="ECO:0000313" key="1">
    <source>
        <dbReference type="EMBL" id="KAJ9101178.1"/>
    </source>
</evidence>
<dbReference type="Proteomes" id="UP001227268">
    <property type="component" value="Unassembled WGS sequence"/>
</dbReference>
<proteinExistence type="predicted"/>
<comment type="caution">
    <text evidence="1">The sequence shown here is derived from an EMBL/GenBank/DDBJ whole genome shotgun (WGS) entry which is preliminary data.</text>
</comment>
<gene>
    <name evidence="1" type="ORF">QFC21_003396</name>
</gene>
<accession>A0ACC2VPZ5</accession>
<protein>
    <submittedName>
        <fullName evidence="1">Uncharacterized protein</fullName>
    </submittedName>
</protein>
<organism evidence="1 2">
    <name type="scientific">Naganishia friedmannii</name>
    <dbReference type="NCBI Taxonomy" id="89922"/>
    <lineage>
        <taxon>Eukaryota</taxon>
        <taxon>Fungi</taxon>
        <taxon>Dikarya</taxon>
        <taxon>Basidiomycota</taxon>
        <taxon>Agaricomycotina</taxon>
        <taxon>Tremellomycetes</taxon>
        <taxon>Filobasidiales</taxon>
        <taxon>Filobasidiaceae</taxon>
        <taxon>Naganishia</taxon>
    </lineage>
</organism>
<name>A0ACC2VPZ5_9TREE</name>
<sequence length="467" mass="52478">MQQISEADQYVYPTTYPTVFRDLEPKMEHAPLLAAAPVLPFPVVDYFAYIAWDIMHGKIDTAFPSTLSMAINPPTPPPQAPTLQPEPAFRYYLQRLVTTTAVSQSVVVVALFYLYKARARLQPQLIISDIVDKRYGYSICAASLMLANKFLDDNTYTSRTWATLSGYTLWEINDCERGLVSALDFQLNISLPEYNDWWRFLTLYGPSFTYPFTPSSVVPEMTRPSTAEVTAPLMKAPTRRLPRVEVLSRPGSKKRTFDDAGVDSPNKRSFLNAQGYERLVPDSQPVMYQPQPCTAHQQPYAAPFMQDLQQPLQSASPFAFDWSATIQDCPLGYYKLVASPADPRGDDHYRKAQLVQLPLQQQASVPRPCVPSLLHHSILPPTYTRPLSAPIQTTYQSDGAMTLQHPVDDYLSYYDTRSVHSQQMPEAAKSQQDARANFGIAPASHPASGYPDNTVDLTQLDSYFHAN</sequence>
<reference evidence="1" key="1">
    <citation type="submission" date="2023-04" db="EMBL/GenBank/DDBJ databases">
        <title>Draft Genome sequencing of Naganishia species isolated from polar environments using Oxford Nanopore Technology.</title>
        <authorList>
            <person name="Leo P."/>
            <person name="Venkateswaran K."/>
        </authorList>
    </citation>
    <scope>NUCLEOTIDE SEQUENCE</scope>
    <source>
        <strain evidence="1">MNA-CCFEE 5423</strain>
    </source>
</reference>